<name>A0ABS3ATF4_9BACT</name>
<reference evidence="3 4" key="1">
    <citation type="submission" date="2021-02" db="EMBL/GenBank/DDBJ databases">
        <title>Activity-based single-cell genomes from oceanic crustal fluid captures similar information to metagenomic and metatranscriptomic surveys with orders of magnitude less sampling.</title>
        <authorList>
            <person name="D'Angelo T.S."/>
            <person name="Orcutt B.N."/>
        </authorList>
    </citation>
    <scope>NUCLEOTIDE SEQUENCE [LARGE SCALE GENOMIC DNA]</scope>
    <source>
        <strain evidence="3">AH-315-G02</strain>
    </source>
</reference>
<feature type="signal peptide" evidence="1">
    <location>
        <begin position="1"/>
        <end position="26"/>
    </location>
</feature>
<feature type="domain" description="Ice-binding protein C-terminal" evidence="2">
    <location>
        <begin position="192"/>
        <end position="214"/>
    </location>
</feature>
<dbReference type="Proteomes" id="UP000717534">
    <property type="component" value="Unassembled WGS sequence"/>
</dbReference>
<evidence type="ECO:0000313" key="4">
    <source>
        <dbReference type="Proteomes" id="UP000717534"/>
    </source>
</evidence>
<dbReference type="InterPro" id="IPR013424">
    <property type="entry name" value="Ice-binding_C"/>
</dbReference>
<sequence length="216" mass="23741">MNITQSYKLAVVLFAISLFSPTQSFATLYAVSGNFWGEDGAEVYGSLSVNDTFSASTIEDAWSAYLSSSPESNFYLELEFQITSFDFYRTGTTESYFHGNTGSIDVIVTGQPYDGTPNATWYSAWTLQGTGLVYNAYSSREEGDDVIFSNNGNNALDFDYDLLPQTIQLNAGYYNDDPYNTSVNLTLTASQPIPEPNTLLLLGLGAILLSIKRKNS</sequence>
<organism evidence="3 4">
    <name type="scientific">Desulfotalea psychrophila</name>
    <dbReference type="NCBI Taxonomy" id="84980"/>
    <lineage>
        <taxon>Bacteria</taxon>
        <taxon>Pseudomonadati</taxon>
        <taxon>Thermodesulfobacteriota</taxon>
        <taxon>Desulfobulbia</taxon>
        <taxon>Desulfobulbales</taxon>
        <taxon>Desulfocapsaceae</taxon>
        <taxon>Desulfotalea</taxon>
    </lineage>
</organism>
<evidence type="ECO:0000259" key="2">
    <source>
        <dbReference type="Pfam" id="PF07589"/>
    </source>
</evidence>
<keyword evidence="1" id="KW-0732">Signal</keyword>
<protein>
    <submittedName>
        <fullName evidence="3">PEP-CTERM sorting domain-containing protein</fullName>
    </submittedName>
</protein>
<proteinExistence type="predicted"/>
<gene>
    <name evidence="3" type="ORF">JYU06_02515</name>
</gene>
<accession>A0ABS3ATF4</accession>
<evidence type="ECO:0000256" key="1">
    <source>
        <dbReference type="SAM" id="SignalP"/>
    </source>
</evidence>
<dbReference type="EMBL" id="JAFITO010000013">
    <property type="protein sequence ID" value="MBN4068383.1"/>
    <property type="molecule type" value="Genomic_DNA"/>
</dbReference>
<comment type="caution">
    <text evidence="3">The sequence shown here is derived from an EMBL/GenBank/DDBJ whole genome shotgun (WGS) entry which is preliminary data.</text>
</comment>
<feature type="chain" id="PRO_5046897343" evidence="1">
    <location>
        <begin position="27"/>
        <end position="216"/>
    </location>
</feature>
<dbReference type="Pfam" id="PF07589">
    <property type="entry name" value="PEP-CTERM"/>
    <property type="match status" value="1"/>
</dbReference>
<evidence type="ECO:0000313" key="3">
    <source>
        <dbReference type="EMBL" id="MBN4068383.1"/>
    </source>
</evidence>
<dbReference type="NCBIfam" id="TIGR02595">
    <property type="entry name" value="PEP_CTERM"/>
    <property type="match status" value="1"/>
</dbReference>
<keyword evidence="4" id="KW-1185">Reference proteome</keyword>